<gene>
    <name evidence="1" type="ORF">COX73_02565</name>
</gene>
<dbReference type="EMBL" id="PFPS01000109">
    <property type="protein sequence ID" value="PJA02091.1"/>
    <property type="molecule type" value="Genomic_DNA"/>
</dbReference>
<evidence type="ECO:0000313" key="1">
    <source>
        <dbReference type="EMBL" id="PJA02091.1"/>
    </source>
</evidence>
<name>A0A2M7VJR0_9BACT</name>
<protein>
    <submittedName>
        <fullName evidence="1">Uncharacterized protein</fullName>
    </submittedName>
</protein>
<reference evidence="2" key="1">
    <citation type="submission" date="2017-09" db="EMBL/GenBank/DDBJ databases">
        <title>Depth-based differentiation of microbial function through sediment-hosted aquifers and enrichment of novel symbionts in the deep terrestrial subsurface.</title>
        <authorList>
            <person name="Probst A.J."/>
            <person name="Ladd B."/>
            <person name="Jarett J.K."/>
            <person name="Geller-Mcgrath D.E."/>
            <person name="Sieber C.M.K."/>
            <person name="Emerson J.B."/>
            <person name="Anantharaman K."/>
            <person name="Thomas B.C."/>
            <person name="Malmstrom R."/>
            <person name="Stieglmeier M."/>
            <person name="Klingl A."/>
            <person name="Woyke T."/>
            <person name="Ryan C.M."/>
            <person name="Banfield J.F."/>
        </authorList>
    </citation>
    <scope>NUCLEOTIDE SEQUENCE [LARGE SCALE GENOMIC DNA]</scope>
</reference>
<comment type="caution">
    <text evidence="1">The sequence shown here is derived from an EMBL/GenBank/DDBJ whole genome shotgun (WGS) entry which is preliminary data.</text>
</comment>
<sequence>MDKDKQIQKIPKYSINRIAAKSALATRGLRELGLLKDKKHFTIIYVCQFCGRLINYSSTPCIFCGNFPKTKKGVIIAQALSSESMEIDSLLAVSKAVKDGEDLEITIANLRNLIDEILENPSEFKNYPPLFKLTELLLNNPDLNDRAEEIAKKTKMFCNSCGNKIILADKPCFYCTVGKDESDKEIENNLTPLQKNIVALNGFLLFAENYLDFSNDRDAMTELIFVSVYILNRLLEKDELPNTELKKYWRGLLLQSEYFGSEKTLNAAVEVDSNGKLSMAFTKDKITKEALNEMIRVVENVLYFLKV</sequence>
<proteinExistence type="predicted"/>
<dbReference type="Proteomes" id="UP000231469">
    <property type="component" value="Unassembled WGS sequence"/>
</dbReference>
<dbReference type="AlphaFoldDB" id="A0A2M7VJR0"/>
<evidence type="ECO:0000313" key="2">
    <source>
        <dbReference type="Proteomes" id="UP000231469"/>
    </source>
</evidence>
<accession>A0A2M7VJR0</accession>
<organism evidence="1 2">
    <name type="scientific">bacterium (Candidatus Gribaldobacteria) CG_4_10_14_0_2_um_filter_36_18</name>
    <dbReference type="NCBI Taxonomy" id="2014264"/>
    <lineage>
        <taxon>Bacteria</taxon>
        <taxon>Candidatus Gribaldobacteria</taxon>
    </lineage>
</organism>